<evidence type="ECO:0000256" key="1">
    <source>
        <dbReference type="ARBA" id="ARBA00006484"/>
    </source>
</evidence>
<gene>
    <name evidence="3" type="ORF">ASZ90_008020</name>
</gene>
<dbReference type="PRINTS" id="PR00081">
    <property type="entry name" value="GDHRDH"/>
</dbReference>
<evidence type="ECO:0000256" key="2">
    <source>
        <dbReference type="ARBA" id="ARBA00023002"/>
    </source>
</evidence>
<dbReference type="AlphaFoldDB" id="A0A0W8FN57"/>
<dbReference type="NCBIfam" id="NF005881">
    <property type="entry name" value="PRK07832.1"/>
    <property type="match status" value="1"/>
</dbReference>
<comment type="similarity">
    <text evidence="1">Belongs to the short-chain dehydrogenases/reductases (SDR) family.</text>
</comment>
<dbReference type="InterPro" id="IPR002347">
    <property type="entry name" value="SDR_fam"/>
</dbReference>
<organism evidence="3">
    <name type="scientific">hydrocarbon metagenome</name>
    <dbReference type="NCBI Taxonomy" id="938273"/>
    <lineage>
        <taxon>unclassified sequences</taxon>
        <taxon>metagenomes</taxon>
        <taxon>ecological metagenomes</taxon>
    </lineage>
</organism>
<reference evidence="3" key="1">
    <citation type="journal article" date="2015" name="Proc. Natl. Acad. Sci. U.S.A.">
        <title>Networks of energetic and metabolic interactions define dynamics in microbial communities.</title>
        <authorList>
            <person name="Embree M."/>
            <person name="Liu J.K."/>
            <person name="Al-Bassam M.M."/>
            <person name="Zengler K."/>
        </authorList>
    </citation>
    <scope>NUCLEOTIDE SEQUENCE</scope>
</reference>
<accession>A0A0W8FN57</accession>
<dbReference type="CDD" id="cd05233">
    <property type="entry name" value="SDR_c"/>
    <property type="match status" value="1"/>
</dbReference>
<dbReference type="FunFam" id="3.40.50.720:FF:000084">
    <property type="entry name" value="Short-chain dehydrogenase reductase"/>
    <property type="match status" value="1"/>
</dbReference>
<name>A0A0W8FN57_9ZZZZ</name>
<evidence type="ECO:0000313" key="3">
    <source>
        <dbReference type="EMBL" id="KUG22217.1"/>
    </source>
</evidence>
<dbReference type="Gene3D" id="3.40.50.720">
    <property type="entry name" value="NAD(P)-binding Rossmann-like Domain"/>
    <property type="match status" value="1"/>
</dbReference>
<dbReference type="SUPFAM" id="SSF51735">
    <property type="entry name" value="NAD(P)-binding Rossmann-fold domains"/>
    <property type="match status" value="1"/>
</dbReference>
<dbReference type="InterPro" id="IPR020904">
    <property type="entry name" value="Sc_DH/Rdtase_CS"/>
</dbReference>
<dbReference type="PANTHER" id="PTHR24322:SF736">
    <property type="entry name" value="RETINOL DEHYDROGENASE 10"/>
    <property type="match status" value="1"/>
</dbReference>
<dbReference type="PROSITE" id="PS00061">
    <property type="entry name" value="ADH_SHORT"/>
    <property type="match status" value="1"/>
</dbReference>
<proteinExistence type="inferred from homology"/>
<dbReference type="Pfam" id="PF00106">
    <property type="entry name" value="adh_short"/>
    <property type="match status" value="1"/>
</dbReference>
<dbReference type="InterPro" id="IPR036291">
    <property type="entry name" value="NAD(P)-bd_dom_sf"/>
</dbReference>
<dbReference type="PRINTS" id="PR00080">
    <property type="entry name" value="SDRFAMILY"/>
</dbReference>
<sequence length="278" mass="30702">MRDLKDKKILITGAASGIGRATAIAMGKLGCRLFLTDINGDDLKKTVEVISSAGGTVCLARPFDVGNYQAMEDFAKDVNAAHGSLDILINVAGIALFSQIEDMSHNDWEKVIKVNLWGVIHGLECFVPDMIRAGNGGHIVNISSTAGIIGLPWHVVYAGTKHALVGMSEVLRYDLKKHKIDVSIVCPGAVNTGLVKTVEIHADKEITDKTRAHFLKRAITPERVADLIIDAIRNRKFFVITSFDIKLLFFFKKYCFPIYNLVMLTISRVMDKLFKKTI</sequence>
<comment type="caution">
    <text evidence="3">The sequence shown here is derived from an EMBL/GenBank/DDBJ whole genome shotgun (WGS) entry which is preliminary data.</text>
</comment>
<protein>
    <submittedName>
        <fullName evidence="3">Short chain dehydrogenase</fullName>
    </submittedName>
</protein>
<keyword evidence="2" id="KW-0560">Oxidoreductase</keyword>
<dbReference type="GO" id="GO:0016616">
    <property type="term" value="F:oxidoreductase activity, acting on the CH-OH group of donors, NAD or NADP as acceptor"/>
    <property type="evidence" value="ECO:0007669"/>
    <property type="project" value="TreeGrafter"/>
</dbReference>
<dbReference type="EMBL" id="LNQE01000978">
    <property type="protein sequence ID" value="KUG22217.1"/>
    <property type="molecule type" value="Genomic_DNA"/>
</dbReference>
<dbReference type="PANTHER" id="PTHR24322">
    <property type="entry name" value="PKSB"/>
    <property type="match status" value="1"/>
</dbReference>